<gene>
    <name evidence="2" type="ORF">BGZ95_003949</name>
</gene>
<comment type="caution">
    <text evidence="2">The sequence shown here is derived from an EMBL/GenBank/DDBJ whole genome shotgun (WGS) entry which is preliminary data.</text>
</comment>
<evidence type="ECO:0000256" key="1">
    <source>
        <dbReference type="SAM" id="MobiDB-lite"/>
    </source>
</evidence>
<feature type="compositionally biased region" description="Acidic residues" evidence="1">
    <location>
        <begin position="306"/>
        <end position="331"/>
    </location>
</feature>
<dbReference type="Proteomes" id="UP001194580">
    <property type="component" value="Unassembled WGS sequence"/>
</dbReference>
<dbReference type="AlphaFoldDB" id="A0AAD4H3D2"/>
<proteinExistence type="predicted"/>
<protein>
    <submittedName>
        <fullName evidence="2">Uncharacterized protein</fullName>
    </submittedName>
</protein>
<dbReference type="EMBL" id="JAAAIL010001937">
    <property type="protein sequence ID" value="KAG0262830.1"/>
    <property type="molecule type" value="Genomic_DNA"/>
</dbReference>
<feature type="compositionally biased region" description="Basic and acidic residues" evidence="1">
    <location>
        <begin position="286"/>
        <end position="305"/>
    </location>
</feature>
<organism evidence="2 3">
    <name type="scientific">Linnemannia exigua</name>
    <dbReference type="NCBI Taxonomy" id="604196"/>
    <lineage>
        <taxon>Eukaryota</taxon>
        <taxon>Fungi</taxon>
        <taxon>Fungi incertae sedis</taxon>
        <taxon>Mucoromycota</taxon>
        <taxon>Mortierellomycotina</taxon>
        <taxon>Mortierellomycetes</taxon>
        <taxon>Mortierellales</taxon>
        <taxon>Mortierellaceae</taxon>
        <taxon>Linnemannia</taxon>
    </lineage>
</organism>
<keyword evidence="3" id="KW-1185">Reference proteome</keyword>
<evidence type="ECO:0000313" key="3">
    <source>
        <dbReference type="Proteomes" id="UP001194580"/>
    </source>
</evidence>
<feature type="region of interest" description="Disordered" evidence="1">
    <location>
        <begin position="286"/>
        <end position="339"/>
    </location>
</feature>
<reference evidence="2" key="1">
    <citation type="journal article" date="2020" name="Fungal Divers.">
        <title>Resolving the Mortierellaceae phylogeny through synthesis of multi-gene phylogenetics and phylogenomics.</title>
        <authorList>
            <person name="Vandepol N."/>
            <person name="Liber J."/>
            <person name="Desiro A."/>
            <person name="Na H."/>
            <person name="Kennedy M."/>
            <person name="Barry K."/>
            <person name="Grigoriev I.V."/>
            <person name="Miller A.N."/>
            <person name="O'Donnell K."/>
            <person name="Stajich J.E."/>
            <person name="Bonito G."/>
        </authorList>
    </citation>
    <scope>NUCLEOTIDE SEQUENCE</scope>
    <source>
        <strain evidence="2">NRRL 28262</strain>
    </source>
</reference>
<evidence type="ECO:0000313" key="2">
    <source>
        <dbReference type="EMBL" id="KAG0262830.1"/>
    </source>
</evidence>
<accession>A0AAD4H3D2</accession>
<sequence length="339" mass="37564">MASSTPNIHCPVKTIIHQVEMKKAKANWEHSDPGQIKPDRYVPQTVNLEKASPMDDMDLSASTTINKQATTAPVANKKKKKLLGYHLDKTGHAALKKSFKSVFATVILTTGSVKGCMERATHLSTTNVDLITETLDKAVSIVNTAKHLVYKMLEMRIFRELFPSPLQMTQGEATANEQTPFLEKILDSDWAELVIGNLLSFVLRDSTSIRGPTAHKSMSQDARAEAMSTFADFKFLHPGVKAVNASNIPLSVVIDDLTSKICLAMKLHYRKLPQTIRTKMEKLEFDPADLPKVEQDDEDKPRDDSTTPDDDAGDVNEVDDADDEDPREEVESDHAGAFS</sequence>
<name>A0AAD4H3D2_9FUNG</name>